<comment type="caution">
    <text evidence="2">The sequence shown here is derived from an EMBL/GenBank/DDBJ whole genome shotgun (WGS) entry which is preliminary data.</text>
</comment>
<gene>
    <name evidence="2" type="ORF">KQX54_002381</name>
</gene>
<evidence type="ECO:0000313" key="2">
    <source>
        <dbReference type="EMBL" id="KAH0537975.1"/>
    </source>
</evidence>
<organism evidence="2 3">
    <name type="scientific">Cotesia glomerata</name>
    <name type="common">Lepidopteran parasitic wasp</name>
    <name type="synonym">Apanteles glomeratus</name>
    <dbReference type="NCBI Taxonomy" id="32391"/>
    <lineage>
        <taxon>Eukaryota</taxon>
        <taxon>Metazoa</taxon>
        <taxon>Ecdysozoa</taxon>
        <taxon>Arthropoda</taxon>
        <taxon>Hexapoda</taxon>
        <taxon>Insecta</taxon>
        <taxon>Pterygota</taxon>
        <taxon>Neoptera</taxon>
        <taxon>Endopterygota</taxon>
        <taxon>Hymenoptera</taxon>
        <taxon>Apocrita</taxon>
        <taxon>Ichneumonoidea</taxon>
        <taxon>Braconidae</taxon>
        <taxon>Microgastrinae</taxon>
        <taxon>Cotesia</taxon>
    </lineage>
</organism>
<sequence length="152" mass="17641">MKYLIQSPRSQEKNRSLRKPIKYIIQSPSSQHGLKNFLELHCDPRSRRRRTKPRRTNQRIQQRNTSAESTASNKENQRRETTAQVRGESRVDEAEVLEWRQRLSLGPTTVDLNPRTKAVNDGVQRETHSESTQEDQTCRVSSGVNSSGDRHF</sequence>
<feature type="compositionally biased region" description="Basic and acidic residues" evidence="1">
    <location>
        <begin position="75"/>
        <end position="92"/>
    </location>
</feature>
<name>A0AAV7HZZ3_COTGL</name>
<feature type="compositionally biased region" description="Polar residues" evidence="1">
    <location>
        <begin position="134"/>
        <end position="152"/>
    </location>
</feature>
<evidence type="ECO:0000256" key="1">
    <source>
        <dbReference type="SAM" id="MobiDB-lite"/>
    </source>
</evidence>
<proteinExistence type="predicted"/>
<feature type="region of interest" description="Disordered" evidence="1">
    <location>
        <begin position="120"/>
        <end position="152"/>
    </location>
</feature>
<feature type="compositionally biased region" description="Basic residues" evidence="1">
    <location>
        <begin position="46"/>
        <end position="57"/>
    </location>
</feature>
<keyword evidence="3" id="KW-1185">Reference proteome</keyword>
<reference evidence="2 3" key="1">
    <citation type="journal article" date="2021" name="J. Hered.">
        <title>A chromosome-level genome assembly of the parasitoid wasp, Cotesia glomerata (Hymenoptera: Braconidae).</title>
        <authorList>
            <person name="Pinto B.J."/>
            <person name="Weis J.J."/>
            <person name="Gamble T."/>
            <person name="Ode P.J."/>
            <person name="Paul R."/>
            <person name="Zaspel J.M."/>
        </authorList>
    </citation>
    <scope>NUCLEOTIDE SEQUENCE [LARGE SCALE GENOMIC DNA]</scope>
    <source>
        <strain evidence="2">CgM1</strain>
    </source>
</reference>
<evidence type="ECO:0000313" key="3">
    <source>
        <dbReference type="Proteomes" id="UP000826195"/>
    </source>
</evidence>
<feature type="region of interest" description="Disordered" evidence="1">
    <location>
        <begin position="41"/>
        <end position="92"/>
    </location>
</feature>
<protein>
    <submittedName>
        <fullName evidence="2">Uncharacterized protein</fullName>
    </submittedName>
</protein>
<dbReference type="Proteomes" id="UP000826195">
    <property type="component" value="Unassembled WGS sequence"/>
</dbReference>
<accession>A0AAV7HZZ3</accession>
<dbReference type="AlphaFoldDB" id="A0AAV7HZZ3"/>
<dbReference type="EMBL" id="JAHXZJ010002610">
    <property type="protein sequence ID" value="KAH0537975.1"/>
    <property type="molecule type" value="Genomic_DNA"/>
</dbReference>